<dbReference type="OrthoDB" id="9796655at2"/>
<feature type="domain" description="Response regulatory" evidence="5">
    <location>
        <begin position="5"/>
        <end position="121"/>
    </location>
</feature>
<dbReference type="InterPro" id="IPR039420">
    <property type="entry name" value="WalR-like"/>
</dbReference>
<dbReference type="SUPFAM" id="SSF52172">
    <property type="entry name" value="CheY-like"/>
    <property type="match status" value="1"/>
</dbReference>
<keyword evidence="2" id="KW-0238">DNA-binding</keyword>
<dbReference type="Gene3D" id="3.40.50.2300">
    <property type="match status" value="1"/>
</dbReference>
<feature type="domain" description="HTH luxR-type" evidence="4">
    <location>
        <begin position="147"/>
        <end position="212"/>
    </location>
</feature>
<dbReference type="PROSITE" id="PS00622">
    <property type="entry name" value="HTH_LUXR_1"/>
    <property type="match status" value="1"/>
</dbReference>
<evidence type="ECO:0000256" key="1">
    <source>
        <dbReference type="ARBA" id="ARBA00022553"/>
    </source>
</evidence>
<keyword evidence="1 3" id="KW-0597">Phosphoprotein</keyword>
<dbReference type="Pfam" id="PF00072">
    <property type="entry name" value="Response_reg"/>
    <property type="match status" value="1"/>
</dbReference>
<dbReference type="GO" id="GO:0003677">
    <property type="term" value="F:DNA binding"/>
    <property type="evidence" value="ECO:0007669"/>
    <property type="project" value="UniProtKB-KW"/>
</dbReference>
<dbReference type="AlphaFoldDB" id="A0A518H841"/>
<accession>A0A518H841</accession>
<dbReference type="PRINTS" id="PR00038">
    <property type="entry name" value="HTHLUXR"/>
</dbReference>
<dbReference type="PROSITE" id="PS50110">
    <property type="entry name" value="RESPONSE_REGULATORY"/>
    <property type="match status" value="1"/>
</dbReference>
<dbReference type="KEGG" id="tpla:ElP_49170"/>
<sequence length="216" mass="23225">MTRIRVLLAEDHAIVREGLRALLDAQPDLEVVGEAADGREAMDAVKALGPDVVVMDISMPGLNGARATEAIRRDCPGTRVLALTMHEDKGYLRQLVQAGASGYLLKRAASQELIHALRAVAAGGTYLDPALAGDVLVGFAGKVAGRGSRREDELSEREAEVVRLIARGFSNKEIAAQLDLSSKTVETYKARSLEKLGLTSRSDLVSYAVQRGWMDV</sequence>
<dbReference type="InterPro" id="IPR000792">
    <property type="entry name" value="Tscrpt_reg_LuxR_C"/>
</dbReference>
<dbReference type="InterPro" id="IPR058245">
    <property type="entry name" value="NreC/VraR/RcsB-like_REC"/>
</dbReference>
<proteinExistence type="predicted"/>
<evidence type="ECO:0000313" key="7">
    <source>
        <dbReference type="Proteomes" id="UP000317835"/>
    </source>
</evidence>
<reference evidence="6 7" key="1">
    <citation type="submission" date="2019-02" db="EMBL/GenBank/DDBJ databases">
        <title>Deep-cultivation of Planctomycetes and their phenomic and genomic characterization uncovers novel biology.</title>
        <authorList>
            <person name="Wiegand S."/>
            <person name="Jogler M."/>
            <person name="Boedeker C."/>
            <person name="Pinto D."/>
            <person name="Vollmers J."/>
            <person name="Rivas-Marin E."/>
            <person name="Kohn T."/>
            <person name="Peeters S.H."/>
            <person name="Heuer A."/>
            <person name="Rast P."/>
            <person name="Oberbeckmann S."/>
            <person name="Bunk B."/>
            <person name="Jeske O."/>
            <person name="Meyerdierks A."/>
            <person name="Storesund J.E."/>
            <person name="Kallscheuer N."/>
            <person name="Luecker S."/>
            <person name="Lage O.M."/>
            <person name="Pohl T."/>
            <person name="Merkel B.J."/>
            <person name="Hornburger P."/>
            <person name="Mueller R.-W."/>
            <person name="Bruemmer F."/>
            <person name="Labrenz M."/>
            <person name="Spormann A.M."/>
            <person name="Op den Camp H."/>
            <person name="Overmann J."/>
            <person name="Amann R."/>
            <person name="Jetten M.S.M."/>
            <person name="Mascher T."/>
            <person name="Medema M.H."/>
            <person name="Devos D.P."/>
            <person name="Kaster A.-K."/>
            <person name="Ovreas L."/>
            <person name="Rohde M."/>
            <person name="Galperin M.Y."/>
            <person name="Jogler C."/>
        </authorList>
    </citation>
    <scope>NUCLEOTIDE SEQUENCE [LARGE SCALE GENOMIC DNA]</scope>
    <source>
        <strain evidence="6 7">ElP</strain>
    </source>
</reference>
<dbReference type="GO" id="GO:0006355">
    <property type="term" value="P:regulation of DNA-templated transcription"/>
    <property type="evidence" value="ECO:0007669"/>
    <property type="project" value="InterPro"/>
</dbReference>
<dbReference type="InterPro" id="IPR011006">
    <property type="entry name" value="CheY-like_superfamily"/>
</dbReference>
<dbReference type="RefSeq" id="WP_145274134.1">
    <property type="nucleotide sequence ID" value="NZ_CP036426.1"/>
</dbReference>
<dbReference type="InterPro" id="IPR001789">
    <property type="entry name" value="Sig_transdc_resp-reg_receiver"/>
</dbReference>
<dbReference type="SMART" id="SM00448">
    <property type="entry name" value="REC"/>
    <property type="match status" value="1"/>
</dbReference>
<dbReference type="SMART" id="SM00421">
    <property type="entry name" value="HTH_LUXR"/>
    <property type="match status" value="1"/>
</dbReference>
<evidence type="ECO:0000259" key="5">
    <source>
        <dbReference type="PROSITE" id="PS50110"/>
    </source>
</evidence>
<evidence type="ECO:0000256" key="2">
    <source>
        <dbReference type="ARBA" id="ARBA00023125"/>
    </source>
</evidence>
<dbReference type="Proteomes" id="UP000317835">
    <property type="component" value="Chromosome"/>
</dbReference>
<dbReference type="Pfam" id="PF00196">
    <property type="entry name" value="GerE"/>
    <property type="match status" value="1"/>
</dbReference>
<dbReference type="PROSITE" id="PS50043">
    <property type="entry name" value="HTH_LUXR_2"/>
    <property type="match status" value="1"/>
</dbReference>
<gene>
    <name evidence="6" type="primary">nreC_3</name>
    <name evidence="6" type="ORF">ElP_49170</name>
</gene>
<dbReference type="SUPFAM" id="SSF46894">
    <property type="entry name" value="C-terminal effector domain of the bipartite response regulators"/>
    <property type="match status" value="1"/>
</dbReference>
<feature type="modified residue" description="4-aspartylphosphate" evidence="3">
    <location>
        <position position="56"/>
    </location>
</feature>
<name>A0A518H841_9BACT</name>
<dbReference type="CDD" id="cd06170">
    <property type="entry name" value="LuxR_C_like"/>
    <property type="match status" value="1"/>
</dbReference>
<dbReference type="InterPro" id="IPR016032">
    <property type="entry name" value="Sig_transdc_resp-reg_C-effctor"/>
</dbReference>
<organism evidence="6 7">
    <name type="scientific">Tautonia plasticadhaerens</name>
    <dbReference type="NCBI Taxonomy" id="2527974"/>
    <lineage>
        <taxon>Bacteria</taxon>
        <taxon>Pseudomonadati</taxon>
        <taxon>Planctomycetota</taxon>
        <taxon>Planctomycetia</taxon>
        <taxon>Isosphaerales</taxon>
        <taxon>Isosphaeraceae</taxon>
        <taxon>Tautonia</taxon>
    </lineage>
</organism>
<dbReference type="CDD" id="cd17535">
    <property type="entry name" value="REC_NarL-like"/>
    <property type="match status" value="1"/>
</dbReference>
<keyword evidence="7" id="KW-1185">Reference proteome</keyword>
<evidence type="ECO:0000256" key="3">
    <source>
        <dbReference type="PROSITE-ProRule" id="PRU00169"/>
    </source>
</evidence>
<dbReference type="EMBL" id="CP036426">
    <property type="protein sequence ID" value="QDV36985.1"/>
    <property type="molecule type" value="Genomic_DNA"/>
</dbReference>
<evidence type="ECO:0000313" key="6">
    <source>
        <dbReference type="EMBL" id="QDV36985.1"/>
    </source>
</evidence>
<evidence type="ECO:0000259" key="4">
    <source>
        <dbReference type="PROSITE" id="PS50043"/>
    </source>
</evidence>
<dbReference type="GO" id="GO:0000160">
    <property type="term" value="P:phosphorelay signal transduction system"/>
    <property type="evidence" value="ECO:0007669"/>
    <property type="project" value="InterPro"/>
</dbReference>
<protein>
    <submittedName>
        <fullName evidence="6">Oxygen regulatory protein NreC</fullName>
    </submittedName>
</protein>
<dbReference type="PANTHER" id="PTHR43214">
    <property type="entry name" value="TWO-COMPONENT RESPONSE REGULATOR"/>
    <property type="match status" value="1"/>
</dbReference>